<evidence type="ECO:0000256" key="4">
    <source>
        <dbReference type="ARBA" id="ARBA00022989"/>
    </source>
</evidence>
<evidence type="ECO:0000256" key="2">
    <source>
        <dbReference type="ARBA" id="ARBA00022475"/>
    </source>
</evidence>
<name>A0A135L644_9BACI</name>
<dbReference type="OrthoDB" id="9803381at2"/>
<gene>
    <name evidence="8" type="ORF">U473_11020</name>
</gene>
<evidence type="ECO:0000256" key="6">
    <source>
        <dbReference type="SAM" id="Phobius"/>
    </source>
</evidence>
<dbReference type="InterPro" id="IPR042094">
    <property type="entry name" value="T2SS_GspF_sf"/>
</dbReference>
<feature type="transmembrane region" description="Helical" evidence="6">
    <location>
        <begin position="124"/>
        <end position="140"/>
    </location>
</feature>
<dbReference type="STRING" id="1413211.U473_11020"/>
<evidence type="ECO:0000256" key="5">
    <source>
        <dbReference type="ARBA" id="ARBA00023136"/>
    </source>
</evidence>
<keyword evidence="9" id="KW-1185">Reference proteome</keyword>
<evidence type="ECO:0000256" key="3">
    <source>
        <dbReference type="ARBA" id="ARBA00022692"/>
    </source>
</evidence>
<comment type="subcellular location">
    <subcellularLocation>
        <location evidence="1">Cell membrane</location>
        <topology evidence="1">Multi-pass membrane protein</topology>
    </subcellularLocation>
</comment>
<feature type="transmembrane region" description="Helical" evidence="6">
    <location>
        <begin position="6"/>
        <end position="24"/>
    </location>
</feature>
<feature type="transmembrane region" description="Helical" evidence="6">
    <location>
        <begin position="269"/>
        <end position="287"/>
    </location>
</feature>
<dbReference type="PANTHER" id="PTHR35007">
    <property type="entry name" value="INTEGRAL MEMBRANE PROTEIN-RELATED"/>
    <property type="match status" value="1"/>
</dbReference>
<dbReference type="Proteomes" id="UP000070352">
    <property type="component" value="Unassembled WGS sequence"/>
</dbReference>
<keyword evidence="3 6" id="KW-0812">Transmembrane</keyword>
<proteinExistence type="predicted"/>
<keyword evidence="5 6" id="KW-0472">Membrane</keyword>
<dbReference type="AlphaFoldDB" id="A0A135L644"/>
<evidence type="ECO:0000313" key="9">
    <source>
        <dbReference type="Proteomes" id="UP000070352"/>
    </source>
</evidence>
<evidence type="ECO:0000256" key="1">
    <source>
        <dbReference type="ARBA" id="ARBA00004651"/>
    </source>
</evidence>
<organism evidence="8 9">
    <name type="scientific">Tepidibacillus decaturensis</name>
    <dbReference type="NCBI Taxonomy" id="1413211"/>
    <lineage>
        <taxon>Bacteria</taxon>
        <taxon>Bacillati</taxon>
        <taxon>Bacillota</taxon>
        <taxon>Bacilli</taxon>
        <taxon>Bacillales</taxon>
        <taxon>Bacillaceae</taxon>
        <taxon>Tepidibacillus</taxon>
    </lineage>
</organism>
<accession>A0A135L644</accession>
<feature type="domain" description="Type II secretion system protein GspF" evidence="7">
    <location>
        <begin position="162"/>
        <end position="284"/>
    </location>
</feature>
<dbReference type="InterPro" id="IPR018076">
    <property type="entry name" value="T2SS_GspF_dom"/>
</dbReference>
<keyword evidence="2" id="KW-1003">Cell membrane</keyword>
<dbReference type="Gene3D" id="1.20.81.30">
    <property type="entry name" value="Type II secretion system (T2SS), domain F"/>
    <property type="match status" value="1"/>
</dbReference>
<reference evidence="8 9" key="1">
    <citation type="submission" date="2016-02" db="EMBL/GenBank/DDBJ databases">
        <title>Draft Genome for Tepidibacillus decaturensis nov. sp. Strain Z9, an Anaerobic, Moderately Thermophilic and Heterotrophic Bacterium from Deep Subsurface of the Illinois Basin, USA.</title>
        <authorList>
            <person name="Dong Y."/>
            <person name="Chang J.Y."/>
            <person name="Sanford R."/>
            <person name="Fouke B.W."/>
        </authorList>
    </citation>
    <scope>NUCLEOTIDE SEQUENCE [LARGE SCALE GENOMIC DNA]</scope>
    <source>
        <strain evidence="8 9">Z9</strain>
    </source>
</reference>
<dbReference type="GO" id="GO:0005886">
    <property type="term" value="C:plasma membrane"/>
    <property type="evidence" value="ECO:0007669"/>
    <property type="project" value="UniProtKB-SubCell"/>
</dbReference>
<sequence>MKWLVLLVTFLFNFIFILWLSRYLEMRRNRIRKRVLEIESNEWHEEVVDLHKNKKEDSRFALYSFIWKGLSRVKWIQVLDQRIQLELKKANIMMKSSEFMIFVLISTLVGAFLGVFLADGNIERGLWLGLLSWYVPFIWLKAKKRKRKAALESQLPDMISMTANSLKAGYSLIQSLELLSREMAAPLSEEIQRMLQEMRLGVSTEQALTHFNQRVESKDLDLIITAMLIQRQVGGNLAEILDTIGETIRERIRIKGEIKSLTAQGKMSMMIFMILPIGLGVFLLMTNPEYMSVLFTNPIGWAMLGAAILGQLIGAILIKKIINIEV</sequence>
<dbReference type="RefSeq" id="WP_068726271.1">
    <property type="nucleotide sequence ID" value="NZ_LSKU01000001.1"/>
</dbReference>
<feature type="transmembrane region" description="Helical" evidence="6">
    <location>
        <begin position="99"/>
        <end position="118"/>
    </location>
</feature>
<feature type="transmembrane region" description="Helical" evidence="6">
    <location>
        <begin position="299"/>
        <end position="318"/>
    </location>
</feature>
<evidence type="ECO:0000259" key="7">
    <source>
        <dbReference type="Pfam" id="PF00482"/>
    </source>
</evidence>
<protein>
    <recommendedName>
        <fullName evidence="7">Type II secretion system protein GspF domain-containing protein</fullName>
    </recommendedName>
</protein>
<keyword evidence="4 6" id="KW-1133">Transmembrane helix</keyword>
<evidence type="ECO:0000313" key="8">
    <source>
        <dbReference type="EMBL" id="KXG44485.1"/>
    </source>
</evidence>
<comment type="caution">
    <text evidence="8">The sequence shown here is derived from an EMBL/GenBank/DDBJ whole genome shotgun (WGS) entry which is preliminary data.</text>
</comment>
<dbReference type="PANTHER" id="PTHR35007:SF1">
    <property type="entry name" value="PILUS ASSEMBLY PROTEIN"/>
    <property type="match status" value="1"/>
</dbReference>
<dbReference type="Pfam" id="PF00482">
    <property type="entry name" value="T2SSF"/>
    <property type="match status" value="1"/>
</dbReference>
<dbReference type="EMBL" id="LSKU01000001">
    <property type="protein sequence ID" value="KXG44485.1"/>
    <property type="molecule type" value="Genomic_DNA"/>
</dbReference>